<protein>
    <submittedName>
        <fullName evidence="1">Uncharacterized protein</fullName>
    </submittedName>
</protein>
<dbReference type="EMBL" id="CP111022">
    <property type="protein sequence ID" value="WAR19226.1"/>
    <property type="molecule type" value="Genomic_DNA"/>
</dbReference>
<sequence>MDVETDENLRFIKLVDGLISVSYLMFKLMLKRCVLISKPAETESTESWTLDDLLFEKKSKILSRETGKAKEKVFFPGRKKDTNVENWDLNMFCFILSEICDIPDETNVKQAVESLKSLKDILFQNARAKLSENEYAKYSRLLENATDTCIRFIEDDSDREEMKTKIKKLYDKGIEEVTPPNDQLIHVLQNWHMNEKYNKEILQELPREIKTTLLFKPEDHNTTHVVCKMFREETAPKVACPPWPPEHQVLKRAVGEVCQKLTKMKIKPKAIRNACVEITMQSESITAMITFLNMYESRELDTVFRPVIDAIQELPGHETNHLDEIVEEFGDDLESLTLGPINETKEGAVEVVLTNTFGEMDVKYNEEIHDIFAKLHEAARTTFPDQELIVEIRLADLLHEKSKSGFKPVDERDNSIQERSMTDVTIRKKMLKQSQSELSPSSRIPEKDVQTKLADTINMKMEGDVEPAITGLCQLCQETIIACDLKNNSVKLVDLNAAKCVAVLRISQRKCYPWNACAVNDHSAAITVPEAGKVALFVVEEDGLREEKSFFVGKGCRGIDFKSGTFYISFESPRARIEFGDDLGNLKYVTEKNEKIFQNPWCLKLGDGGKRLYVSESMNPRLIVLEIEEETRQTKVVLNSDDISPPDSVLYLSDTEDQLPNRKGQLVVGMYNCSDLKIFDMHM</sequence>
<evidence type="ECO:0000313" key="1">
    <source>
        <dbReference type="EMBL" id="WAR19226.1"/>
    </source>
</evidence>
<accession>A0ABY7FIZ3</accession>
<gene>
    <name evidence="1" type="ORF">MAR_001064</name>
</gene>
<proteinExistence type="predicted"/>
<evidence type="ECO:0000313" key="2">
    <source>
        <dbReference type="Proteomes" id="UP001164746"/>
    </source>
</evidence>
<name>A0ABY7FIZ3_MYAAR</name>
<keyword evidence="2" id="KW-1185">Reference proteome</keyword>
<organism evidence="1 2">
    <name type="scientific">Mya arenaria</name>
    <name type="common">Soft-shell clam</name>
    <dbReference type="NCBI Taxonomy" id="6604"/>
    <lineage>
        <taxon>Eukaryota</taxon>
        <taxon>Metazoa</taxon>
        <taxon>Spiralia</taxon>
        <taxon>Lophotrochozoa</taxon>
        <taxon>Mollusca</taxon>
        <taxon>Bivalvia</taxon>
        <taxon>Autobranchia</taxon>
        <taxon>Heteroconchia</taxon>
        <taxon>Euheterodonta</taxon>
        <taxon>Imparidentia</taxon>
        <taxon>Neoheterodontei</taxon>
        <taxon>Myida</taxon>
        <taxon>Myoidea</taxon>
        <taxon>Myidae</taxon>
        <taxon>Mya</taxon>
    </lineage>
</organism>
<dbReference type="Proteomes" id="UP001164746">
    <property type="component" value="Chromosome 11"/>
</dbReference>
<dbReference type="SUPFAM" id="SSF63825">
    <property type="entry name" value="YWTD domain"/>
    <property type="match status" value="1"/>
</dbReference>
<reference evidence="1" key="1">
    <citation type="submission" date="2022-11" db="EMBL/GenBank/DDBJ databases">
        <title>Centuries of genome instability and evolution in soft-shell clam transmissible cancer (bioRxiv).</title>
        <authorList>
            <person name="Hart S.F.M."/>
            <person name="Yonemitsu M.A."/>
            <person name="Giersch R.M."/>
            <person name="Beal B.F."/>
            <person name="Arriagada G."/>
            <person name="Davis B.W."/>
            <person name="Ostrander E.A."/>
            <person name="Goff S.P."/>
            <person name="Metzger M.J."/>
        </authorList>
    </citation>
    <scope>NUCLEOTIDE SEQUENCE</scope>
    <source>
        <strain evidence="1">MELC-2E11</strain>
        <tissue evidence="1">Siphon/mantle</tissue>
    </source>
</reference>